<dbReference type="GO" id="GO:0005829">
    <property type="term" value="C:cytosol"/>
    <property type="evidence" value="ECO:0007669"/>
    <property type="project" value="TreeGrafter"/>
</dbReference>
<dbReference type="CDD" id="cd19365">
    <property type="entry name" value="TenA_C-like"/>
    <property type="match status" value="1"/>
</dbReference>
<sequence length="235" mass="26370">MNPITQEQAGQWRTGEFTSRLWNDASGILDRVNRLAFLEELAAGTLAPEIFVDYIQQDAFYLGNYSRALAMLATRAPSQEAAEFWAGSASSAVADEKALHTQLMGDRRLSALPRPEAPSPTTRGYMYTLLAACAYEPYDVGAAAVLPCFWIYADVGQRLALRAEAVEGHPYGRWIEEYGDPAFAEATQRAIDLVDEAAESASETVRSRMREVFLDASRYEEMFWDAAYRRERWSL</sequence>
<protein>
    <submittedName>
        <fullName evidence="3">TenA family transcriptional regulator</fullName>
    </submittedName>
</protein>
<evidence type="ECO:0000313" key="4">
    <source>
        <dbReference type="Proteomes" id="UP000462152"/>
    </source>
</evidence>
<proteinExistence type="predicted"/>
<keyword evidence="4" id="KW-1185">Reference proteome</keyword>
<dbReference type="InterPro" id="IPR016084">
    <property type="entry name" value="Haem_Oase-like_multi-hlx"/>
</dbReference>
<dbReference type="Gene3D" id="1.20.910.10">
    <property type="entry name" value="Heme oxygenase-like"/>
    <property type="match status" value="1"/>
</dbReference>
<evidence type="ECO:0000259" key="2">
    <source>
        <dbReference type="Pfam" id="PF03070"/>
    </source>
</evidence>
<dbReference type="RefSeq" id="WP_129315596.1">
    <property type="nucleotide sequence ID" value="NZ_NOIQ01000009.1"/>
</dbReference>
<dbReference type="InterPro" id="IPR050967">
    <property type="entry name" value="Thiamine_Salvage_TenA"/>
</dbReference>
<dbReference type="SUPFAM" id="SSF48613">
    <property type="entry name" value="Heme oxygenase-like"/>
    <property type="match status" value="1"/>
</dbReference>
<evidence type="ECO:0000256" key="1">
    <source>
        <dbReference type="ARBA" id="ARBA00004948"/>
    </source>
</evidence>
<dbReference type="EMBL" id="WOGT01000008">
    <property type="protein sequence ID" value="MUN55794.1"/>
    <property type="molecule type" value="Genomic_DNA"/>
</dbReference>
<dbReference type="OrthoDB" id="34166at2"/>
<dbReference type="PANTHER" id="PTHR43198:SF2">
    <property type="entry name" value="SI:CH1073-67J19.1-RELATED"/>
    <property type="match status" value="1"/>
</dbReference>
<name>A0A7K1LKR1_9MICC</name>
<comment type="pathway">
    <text evidence="1">Cofactor biosynthesis; thiamine diphosphate biosynthesis.</text>
</comment>
<dbReference type="InterPro" id="IPR004305">
    <property type="entry name" value="Thiaminase-2/PQQC"/>
</dbReference>
<reference evidence="3 4" key="1">
    <citation type="submission" date="2019-12" db="EMBL/GenBank/DDBJ databases">
        <authorList>
            <person name="Li J."/>
            <person name="Shi Y."/>
            <person name="Xu G."/>
            <person name="Xiao D."/>
            <person name="Ran X."/>
        </authorList>
    </citation>
    <scope>NUCLEOTIDE SEQUENCE [LARGE SCALE GENOMIC DNA]</scope>
    <source>
        <strain evidence="3 4">JCM 15915</strain>
    </source>
</reference>
<dbReference type="AlphaFoldDB" id="A0A7K1LKR1"/>
<dbReference type="PANTHER" id="PTHR43198">
    <property type="entry name" value="BIFUNCTIONAL TH2 PROTEIN"/>
    <property type="match status" value="1"/>
</dbReference>
<comment type="caution">
    <text evidence="3">The sequence shown here is derived from an EMBL/GenBank/DDBJ whole genome shotgun (WGS) entry which is preliminary data.</text>
</comment>
<feature type="domain" description="Thiaminase-2/PQQC" evidence="2">
    <location>
        <begin position="37"/>
        <end position="229"/>
    </location>
</feature>
<evidence type="ECO:0000313" key="3">
    <source>
        <dbReference type="EMBL" id="MUN55794.1"/>
    </source>
</evidence>
<accession>A0A7K1LKR1</accession>
<dbReference type="Pfam" id="PF03070">
    <property type="entry name" value="TENA_THI-4"/>
    <property type="match status" value="1"/>
</dbReference>
<organism evidence="3 4">
    <name type="scientific">Rothia koreensis</name>
    <dbReference type="NCBI Taxonomy" id="592378"/>
    <lineage>
        <taxon>Bacteria</taxon>
        <taxon>Bacillati</taxon>
        <taxon>Actinomycetota</taxon>
        <taxon>Actinomycetes</taxon>
        <taxon>Micrococcales</taxon>
        <taxon>Micrococcaceae</taxon>
        <taxon>Rothia</taxon>
    </lineage>
</organism>
<gene>
    <name evidence="3" type="ORF">GMA10_11325</name>
</gene>
<dbReference type="Proteomes" id="UP000462152">
    <property type="component" value="Unassembled WGS sequence"/>
</dbReference>